<reference evidence="1" key="1">
    <citation type="submission" date="2023-11" db="EMBL/GenBank/DDBJ databases">
        <authorList>
            <person name="Poullet M."/>
        </authorList>
    </citation>
    <scope>NUCLEOTIDE SEQUENCE</scope>
    <source>
        <strain evidence="1">E1834</strain>
    </source>
</reference>
<dbReference type="EMBL" id="CAVMJV010000054">
    <property type="protein sequence ID" value="CAK5084576.1"/>
    <property type="molecule type" value="Genomic_DNA"/>
</dbReference>
<gene>
    <name evidence="1" type="ORF">MENTE1834_LOCUS31972</name>
</gene>
<evidence type="ECO:0000313" key="2">
    <source>
        <dbReference type="Proteomes" id="UP001497535"/>
    </source>
</evidence>
<evidence type="ECO:0000313" key="1">
    <source>
        <dbReference type="EMBL" id="CAK5084576.1"/>
    </source>
</evidence>
<name>A0ACB0ZZJ1_MELEN</name>
<comment type="caution">
    <text evidence="1">The sequence shown here is derived from an EMBL/GenBank/DDBJ whole genome shotgun (WGS) entry which is preliminary data.</text>
</comment>
<accession>A0ACB0ZZJ1</accession>
<sequence length="91" mass="10733">MIEHIETSQFISEMGKKIIFYVMHGPLNSSKKAENTKIEIYNDFKFTTFQLSNKHNPEIKFSVRIKERKVKITNIEGNLMPSFNILIKRID</sequence>
<proteinExistence type="predicted"/>
<organism evidence="1 2">
    <name type="scientific">Meloidogyne enterolobii</name>
    <name type="common">Root-knot nematode worm</name>
    <name type="synonym">Meloidogyne mayaguensis</name>
    <dbReference type="NCBI Taxonomy" id="390850"/>
    <lineage>
        <taxon>Eukaryota</taxon>
        <taxon>Metazoa</taxon>
        <taxon>Ecdysozoa</taxon>
        <taxon>Nematoda</taxon>
        <taxon>Chromadorea</taxon>
        <taxon>Rhabditida</taxon>
        <taxon>Tylenchina</taxon>
        <taxon>Tylenchomorpha</taxon>
        <taxon>Tylenchoidea</taxon>
        <taxon>Meloidogynidae</taxon>
        <taxon>Meloidogyninae</taxon>
        <taxon>Meloidogyne</taxon>
    </lineage>
</organism>
<protein>
    <submittedName>
        <fullName evidence="1">Uncharacterized protein</fullName>
    </submittedName>
</protein>
<keyword evidence="2" id="KW-1185">Reference proteome</keyword>
<dbReference type="Proteomes" id="UP001497535">
    <property type="component" value="Unassembled WGS sequence"/>
</dbReference>